<gene>
    <name evidence="2" type="ORF">Poly51_31800</name>
</gene>
<dbReference type="EMBL" id="SJPW01000004">
    <property type="protein sequence ID" value="TWU54461.1"/>
    <property type="molecule type" value="Genomic_DNA"/>
</dbReference>
<dbReference type="Proteomes" id="UP000318288">
    <property type="component" value="Unassembled WGS sequence"/>
</dbReference>
<keyword evidence="1" id="KW-0812">Transmembrane</keyword>
<dbReference type="RefSeq" id="WP_146458682.1">
    <property type="nucleotide sequence ID" value="NZ_SJPW01000004.1"/>
</dbReference>
<organism evidence="2 3">
    <name type="scientific">Rubripirellula tenax</name>
    <dbReference type="NCBI Taxonomy" id="2528015"/>
    <lineage>
        <taxon>Bacteria</taxon>
        <taxon>Pseudomonadati</taxon>
        <taxon>Planctomycetota</taxon>
        <taxon>Planctomycetia</taxon>
        <taxon>Pirellulales</taxon>
        <taxon>Pirellulaceae</taxon>
        <taxon>Rubripirellula</taxon>
    </lineage>
</organism>
<comment type="caution">
    <text evidence="2">The sequence shown here is derived from an EMBL/GenBank/DDBJ whole genome shotgun (WGS) entry which is preliminary data.</text>
</comment>
<dbReference type="Gene3D" id="2.60.120.430">
    <property type="entry name" value="Galactose-binding lectin"/>
    <property type="match status" value="1"/>
</dbReference>
<evidence type="ECO:0000313" key="2">
    <source>
        <dbReference type="EMBL" id="TWU54461.1"/>
    </source>
</evidence>
<sequence length="317" mass="35759">MLILIAVLAAVAVITSLLMPMPFYGRTSSAIGDMVHAPLFGCLAIGSIHLLSRWLARFHMLPSAVGIAVIALLLFAFGVAMEYAQSFASRSPSLHDALSNGLGILAGCCLYIAYRRRKLNPADRIVPRFLWGAAGFLIALVWWGPVGTLRDVRALEKDFPLLASFESKAELERWYFNQTEGRLTTTDATHGKRSLEVTFPVAEHPAVTLIDLKHDWSKLKTIEWDVVLDSDHSFETAEVWINVIDYSRADDYRDIFRKRFTLRRGEPTLLVISRDELLDPADGKRPVKLGRIEFIEMQMIQPTTETIVRADFLRLRM</sequence>
<feature type="transmembrane region" description="Helical" evidence="1">
    <location>
        <begin position="64"/>
        <end position="85"/>
    </location>
</feature>
<feature type="transmembrane region" description="Helical" evidence="1">
    <location>
        <begin position="35"/>
        <end position="52"/>
    </location>
</feature>
<dbReference type="OrthoDB" id="255861at2"/>
<feature type="transmembrane region" description="Helical" evidence="1">
    <location>
        <begin position="97"/>
        <end position="114"/>
    </location>
</feature>
<evidence type="ECO:0000256" key="1">
    <source>
        <dbReference type="SAM" id="Phobius"/>
    </source>
</evidence>
<reference evidence="2 3" key="1">
    <citation type="submission" date="2019-02" db="EMBL/GenBank/DDBJ databases">
        <title>Deep-cultivation of Planctomycetes and their phenomic and genomic characterization uncovers novel biology.</title>
        <authorList>
            <person name="Wiegand S."/>
            <person name="Jogler M."/>
            <person name="Boedeker C."/>
            <person name="Pinto D."/>
            <person name="Vollmers J."/>
            <person name="Rivas-Marin E."/>
            <person name="Kohn T."/>
            <person name="Peeters S.H."/>
            <person name="Heuer A."/>
            <person name="Rast P."/>
            <person name="Oberbeckmann S."/>
            <person name="Bunk B."/>
            <person name="Jeske O."/>
            <person name="Meyerdierks A."/>
            <person name="Storesund J.E."/>
            <person name="Kallscheuer N."/>
            <person name="Luecker S."/>
            <person name="Lage O.M."/>
            <person name="Pohl T."/>
            <person name="Merkel B.J."/>
            <person name="Hornburger P."/>
            <person name="Mueller R.-W."/>
            <person name="Bruemmer F."/>
            <person name="Labrenz M."/>
            <person name="Spormann A.M."/>
            <person name="Op Den Camp H."/>
            <person name="Overmann J."/>
            <person name="Amann R."/>
            <person name="Jetten M.S.M."/>
            <person name="Mascher T."/>
            <person name="Medema M.H."/>
            <person name="Devos D.P."/>
            <person name="Kaster A.-K."/>
            <person name="Ovreas L."/>
            <person name="Rohde M."/>
            <person name="Galperin M.Y."/>
            <person name="Jogler C."/>
        </authorList>
    </citation>
    <scope>NUCLEOTIDE SEQUENCE [LARGE SCALE GENOMIC DNA]</scope>
    <source>
        <strain evidence="2 3">Poly51</strain>
    </source>
</reference>
<evidence type="ECO:0000313" key="3">
    <source>
        <dbReference type="Proteomes" id="UP000318288"/>
    </source>
</evidence>
<feature type="transmembrane region" description="Helical" evidence="1">
    <location>
        <begin position="126"/>
        <end position="144"/>
    </location>
</feature>
<protein>
    <submittedName>
        <fullName evidence="2">VanZ like family protein</fullName>
    </submittedName>
</protein>
<proteinExistence type="predicted"/>
<accession>A0A5C6F4S6</accession>
<keyword evidence="1" id="KW-1133">Transmembrane helix</keyword>
<name>A0A5C6F4S6_9BACT</name>
<keyword evidence="3" id="KW-1185">Reference proteome</keyword>
<dbReference type="AlphaFoldDB" id="A0A5C6F4S6"/>
<keyword evidence="1" id="KW-0472">Membrane</keyword>